<keyword evidence="12" id="KW-1185">Reference proteome</keyword>
<feature type="region of interest" description="Disordered" evidence="9">
    <location>
        <begin position="111"/>
        <end position="139"/>
    </location>
</feature>
<keyword evidence="6" id="KW-0804">Transcription</keyword>
<dbReference type="EC" id="2.3.1.48" evidence="2"/>
<feature type="region of interest" description="Disordered" evidence="9">
    <location>
        <begin position="677"/>
        <end position="703"/>
    </location>
</feature>
<dbReference type="GO" id="GO:0000123">
    <property type="term" value="C:histone acetyltransferase complex"/>
    <property type="evidence" value="ECO:0007669"/>
    <property type="project" value="TreeGrafter"/>
</dbReference>
<name>E3MAI9_CAERE</name>
<dbReference type="GO" id="GO:0045944">
    <property type="term" value="P:positive regulation of transcription by RNA polymerase II"/>
    <property type="evidence" value="ECO:0007669"/>
    <property type="project" value="TreeGrafter"/>
</dbReference>
<keyword evidence="4" id="KW-0156">Chromatin regulator</keyword>
<keyword evidence="7" id="KW-0539">Nucleus</keyword>
<organism evidence="12">
    <name type="scientific">Caenorhabditis remanei</name>
    <name type="common">Caenorhabditis vulgaris</name>
    <dbReference type="NCBI Taxonomy" id="31234"/>
    <lineage>
        <taxon>Eukaryota</taxon>
        <taxon>Metazoa</taxon>
        <taxon>Ecdysozoa</taxon>
        <taxon>Nematoda</taxon>
        <taxon>Chromadorea</taxon>
        <taxon>Rhabditida</taxon>
        <taxon>Rhabditina</taxon>
        <taxon>Rhabditomorpha</taxon>
        <taxon>Rhabditoidea</taxon>
        <taxon>Rhabditidae</taxon>
        <taxon>Peloderinae</taxon>
        <taxon>Caenorhabditis</taxon>
    </lineage>
</organism>
<dbReference type="HOGENOM" id="CLU_392442_0_0_1"/>
<feature type="region of interest" description="Disordered" evidence="9">
    <location>
        <begin position="1"/>
        <end position="50"/>
    </location>
</feature>
<keyword evidence="5" id="KW-0805">Transcription regulation</keyword>
<comment type="subcellular location">
    <subcellularLocation>
        <location evidence="1">Nucleus</location>
    </subcellularLocation>
</comment>
<feature type="compositionally biased region" description="Polar residues" evidence="9">
    <location>
        <begin position="1"/>
        <end position="17"/>
    </location>
</feature>
<evidence type="ECO:0000256" key="7">
    <source>
        <dbReference type="ARBA" id="ARBA00023242"/>
    </source>
</evidence>
<evidence type="ECO:0000259" key="10">
    <source>
        <dbReference type="PROSITE" id="PS51727"/>
    </source>
</evidence>
<dbReference type="GO" id="GO:0003713">
    <property type="term" value="F:transcription coactivator activity"/>
    <property type="evidence" value="ECO:0007669"/>
    <property type="project" value="TreeGrafter"/>
</dbReference>
<dbReference type="PANTHER" id="PTHR13808:SF1">
    <property type="entry name" value="HISTONE ACETYLTRANSFERASE"/>
    <property type="match status" value="1"/>
</dbReference>
<reference evidence="11" key="1">
    <citation type="submission" date="2007-07" db="EMBL/GenBank/DDBJ databases">
        <title>PCAP assembly of the Caenorhabditis remanei genome.</title>
        <authorList>
            <consortium name="The Caenorhabditis remanei Sequencing Consortium"/>
            <person name="Wilson R.K."/>
        </authorList>
    </citation>
    <scope>NUCLEOTIDE SEQUENCE [LARGE SCALE GENOMIC DNA]</scope>
    <source>
        <strain evidence="11">PB4641</strain>
    </source>
</reference>
<dbReference type="STRING" id="31234.E3MAI9"/>
<evidence type="ECO:0000313" key="11">
    <source>
        <dbReference type="EMBL" id="EFO96770.1"/>
    </source>
</evidence>
<evidence type="ECO:0000256" key="8">
    <source>
        <dbReference type="ARBA" id="ARBA00048017"/>
    </source>
</evidence>
<dbReference type="AlphaFoldDB" id="E3MAI9"/>
<dbReference type="InParanoid" id="E3MAI9"/>
<feature type="compositionally biased region" description="Basic residues" evidence="9">
    <location>
        <begin position="21"/>
        <end position="32"/>
    </location>
</feature>
<proteinExistence type="predicted"/>
<evidence type="ECO:0000256" key="4">
    <source>
        <dbReference type="ARBA" id="ARBA00022853"/>
    </source>
</evidence>
<dbReference type="GO" id="GO:0005667">
    <property type="term" value="C:transcription regulator complex"/>
    <property type="evidence" value="ECO:0007669"/>
    <property type="project" value="TreeGrafter"/>
</dbReference>
<evidence type="ECO:0000256" key="5">
    <source>
        <dbReference type="ARBA" id="ARBA00023015"/>
    </source>
</evidence>
<dbReference type="GO" id="GO:0004402">
    <property type="term" value="F:histone acetyltransferase activity"/>
    <property type="evidence" value="ECO:0007669"/>
    <property type="project" value="InterPro"/>
</dbReference>
<dbReference type="EMBL" id="DS268431">
    <property type="protein sequence ID" value="EFO96770.1"/>
    <property type="molecule type" value="Genomic_DNA"/>
</dbReference>
<dbReference type="eggNOG" id="KOG1778">
    <property type="taxonomic scope" value="Eukaryota"/>
</dbReference>
<dbReference type="PROSITE" id="PS51727">
    <property type="entry name" value="CBP_P300_HAT"/>
    <property type="match status" value="1"/>
</dbReference>
<dbReference type="PANTHER" id="PTHR13808">
    <property type="entry name" value="CBP/P300-RELATED"/>
    <property type="match status" value="1"/>
</dbReference>
<keyword evidence="3" id="KW-0808">Transferase</keyword>
<feature type="domain" description="CBP/p300-type HAT" evidence="10">
    <location>
        <begin position="339"/>
        <end position="666"/>
    </location>
</feature>
<sequence length="703" mass="78801">MLPQSHVQSMIGTQSGEGSAIRKRATAHRRRGSSTSGTVDKKAKLQETSAQSLQQKDKLIAVVGAAINGLSNVLLSGVTLDPAIFSEEIKATIENSLNHLAKVVSSQGIGQSGSSGSTMEHEFTASPSPISTEHLDGSRGTTAEIADQPETLLVENESGMEQNDNPDADVTLQPLQAQAVKSAENIEQVEADNIPRNDGVVNEAEQIDNNGEIEVENIAVEVPHDDGVVCCSERNLMFEIANLICANDNQKCRVKPGDKYQFNAQKNKVFCLECFSNAKEDDKKDCEERMHKKSEFEIVLTCTCERKWHKVCARYIGNNKKFVCQQCSKDKNLPIPKYTTAKENLATTALTDILEVVVNGALGLKGKELVYFREMGSAEAKKALKTLVPSLHHDDFKEIYNETIDYVKRALFAFQEREGGEVSFCAMYIQEYQDFANKKGNNIIILHYLDTAPHSSPSGGRLSGTIMNYTLFHASRTGIRFTQIELWAQPPLQGDDYVFHNHPSEQMYKTASQLVDWYKNCLQIGVTKGLFESVTMFGDKFPNGIQSPLELDMFVDGPFEIMLQWADRARKSVENSNKGTVLQKRERLMSHLEPYIKELKSTYFYIIPNNKEIELLPASPFIQRTFVENRKDFLYKCMYKHWQWSSLRTAIHATSEMVNHYCEKLDQGKAKAVKWNDAVPTTRRTRGQKAEENNSSVPSTSSS</sequence>
<evidence type="ECO:0000256" key="2">
    <source>
        <dbReference type="ARBA" id="ARBA00013184"/>
    </source>
</evidence>
<accession>E3MAI9</accession>
<evidence type="ECO:0000256" key="6">
    <source>
        <dbReference type="ARBA" id="ARBA00023163"/>
    </source>
</evidence>
<dbReference type="InterPro" id="IPR031162">
    <property type="entry name" value="CBP_P300_HAT"/>
</dbReference>
<dbReference type="GO" id="GO:0005634">
    <property type="term" value="C:nucleus"/>
    <property type="evidence" value="ECO:0007669"/>
    <property type="project" value="UniProtKB-SubCell"/>
</dbReference>
<gene>
    <name evidence="11" type="ORF">CRE_17283</name>
</gene>
<evidence type="ECO:0000313" key="12">
    <source>
        <dbReference type="Proteomes" id="UP000008281"/>
    </source>
</evidence>
<evidence type="ECO:0000256" key="9">
    <source>
        <dbReference type="SAM" id="MobiDB-lite"/>
    </source>
</evidence>
<dbReference type="Proteomes" id="UP000008281">
    <property type="component" value="Unassembled WGS sequence"/>
</dbReference>
<dbReference type="Pfam" id="PF08214">
    <property type="entry name" value="HAT_KAT11"/>
    <property type="match status" value="1"/>
</dbReference>
<dbReference type="InterPro" id="IPR013178">
    <property type="entry name" value="Histone_AcTrfase_Rtt109/CBP"/>
</dbReference>
<evidence type="ECO:0000256" key="1">
    <source>
        <dbReference type="ARBA" id="ARBA00004123"/>
    </source>
</evidence>
<protein>
    <recommendedName>
        <fullName evidence="2">histone acetyltransferase</fullName>
        <ecNumber evidence="2">2.3.1.48</ecNumber>
    </recommendedName>
</protein>
<dbReference type="GO" id="GO:0031490">
    <property type="term" value="F:chromatin DNA binding"/>
    <property type="evidence" value="ECO:0007669"/>
    <property type="project" value="TreeGrafter"/>
</dbReference>
<comment type="catalytic activity">
    <reaction evidence="8">
        <text>L-lysyl-[protein] + acetyl-CoA = N(6)-acetyl-L-lysyl-[protein] + CoA + H(+)</text>
        <dbReference type="Rhea" id="RHEA:45948"/>
        <dbReference type="Rhea" id="RHEA-COMP:9752"/>
        <dbReference type="Rhea" id="RHEA-COMP:10731"/>
        <dbReference type="ChEBI" id="CHEBI:15378"/>
        <dbReference type="ChEBI" id="CHEBI:29969"/>
        <dbReference type="ChEBI" id="CHEBI:57287"/>
        <dbReference type="ChEBI" id="CHEBI:57288"/>
        <dbReference type="ChEBI" id="CHEBI:61930"/>
        <dbReference type="EC" id="2.3.1.48"/>
    </reaction>
</comment>
<dbReference type="OrthoDB" id="899at2759"/>
<evidence type="ECO:0000256" key="3">
    <source>
        <dbReference type="ARBA" id="ARBA00022679"/>
    </source>
</evidence>
<dbReference type="SMART" id="SM01250">
    <property type="entry name" value="KAT11"/>
    <property type="match status" value="1"/>
</dbReference>